<protein>
    <submittedName>
        <fullName evidence="2">Double C2-like domain-containing protein gamma isoform X6</fullName>
    </submittedName>
</protein>
<dbReference type="RefSeq" id="XP_074227731.1">
    <property type="nucleotide sequence ID" value="XM_074371630.1"/>
</dbReference>
<keyword evidence="1" id="KW-1185">Reference proteome</keyword>
<dbReference type="Proteomes" id="UP001732780">
    <property type="component" value="Chromosome 10"/>
</dbReference>
<reference evidence="2" key="1">
    <citation type="submission" date="2025-08" db="UniProtKB">
        <authorList>
            <consortium name="RefSeq"/>
        </authorList>
    </citation>
    <scope>IDENTIFICATION</scope>
    <source>
        <tissue evidence="2">Blood</tissue>
    </source>
</reference>
<evidence type="ECO:0000313" key="2">
    <source>
        <dbReference type="RefSeq" id="XP_074227731.1"/>
    </source>
</evidence>
<accession>A0AC58QZM4</accession>
<sequence>MHKACSVQGNQEEKCGHGAKGPPLQARCVVPRGHASVMAMLWLSCGSPQVRRTPSASREPEHQSGWRSSQSATLGTLEFTLLFDADNSTLHCTAHRAQGLKPPASGSVDTYVKANLLPGASKASQLRTRTVRGTRGPVWEETLTYHGFTLQDAQRKTLWLCMCEDPWLRQRRRATPLGELQVPLRKLVPNRARSFNVCLEKRRLTKRPKSLDAACGMSLYEEVGRRDPHRDGGGTRWRWRQLGRTAGASCCLCATVLSAAGCWWVCCAVPTLPPWTPTATWTPLSAFSCIQMWGRNLNTRPVFGRRP</sequence>
<proteinExistence type="predicted"/>
<gene>
    <name evidence="2" type="primary">LOC105070349</name>
</gene>
<organism evidence="1 2">
    <name type="scientific">Camelus bactrianus</name>
    <name type="common">Bactrian camel</name>
    <dbReference type="NCBI Taxonomy" id="9837"/>
    <lineage>
        <taxon>Eukaryota</taxon>
        <taxon>Metazoa</taxon>
        <taxon>Chordata</taxon>
        <taxon>Craniata</taxon>
        <taxon>Vertebrata</taxon>
        <taxon>Euteleostomi</taxon>
        <taxon>Mammalia</taxon>
        <taxon>Eutheria</taxon>
        <taxon>Laurasiatheria</taxon>
        <taxon>Artiodactyla</taxon>
        <taxon>Tylopoda</taxon>
        <taxon>Camelidae</taxon>
        <taxon>Camelus</taxon>
    </lineage>
</organism>
<evidence type="ECO:0000313" key="1">
    <source>
        <dbReference type="Proteomes" id="UP001732780"/>
    </source>
</evidence>
<name>A0AC58QZM4_CAMBA</name>